<organism evidence="11 12">
    <name type="scientific">Lachnobacterium bovis</name>
    <dbReference type="NCBI Taxonomy" id="140626"/>
    <lineage>
        <taxon>Bacteria</taxon>
        <taxon>Bacillati</taxon>
        <taxon>Bacillota</taxon>
        <taxon>Clostridia</taxon>
        <taxon>Lachnospirales</taxon>
        <taxon>Lachnospiraceae</taxon>
        <taxon>Lachnobacterium</taxon>
    </lineage>
</organism>
<dbReference type="GO" id="GO:0046872">
    <property type="term" value="F:metal ion binding"/>
    <property type="evidence" value="ECO:0007669"/>
    <property type="project" value="UniProtKB-UniRule"/>
</dbReference>
<dbReference type="GO" id="GO:0043571">
    <property type="term" value="P:maintenance of CRISPR repeat elements"/>
    <property type="evidence" value="ECO:0007669"/>
    <property type="project" value="UniProtKB-UniRule"/>
</dbReference>
<evidence type="ECO:0000256" key="5">
    <source>
        <dbReference type="ARBA" id="ARBA00022842"/>
    </source>
</evidence>
<protein>
    <recommendedName>
        <fullName evidence="10">CRISPR-associated endonuclease Cas1</fullName>
        <ecNumber evidence="10">3.1.-.-</ecNumber>
    </recommendedName>
</protein>
<dbReference type="RefSeq" id="WP_074730523.1">
    <property type="nucleotide sequence ID" value="NZ_FOGW01000010.1"/>
</dbReference>
<dbReference type="GO" id="GO:0051607">
    <property type="term" value="P:defense response to virus"/>
    <property type="evidence" value="ECO:0007669"/>
    <property type="project" value="UniProtKB-UniRule"/>
</dbReference>
<evidence type="ECO:0000256" key="2">
    <source>
        <dbReference type="ARBA" id="ARBA00022723"/>
    </source>
</evidence>
<sequence length="333" mass="38098">MSQVYIDENGAQIGTEGNRLTIKYRNGDVRSFPIETIESIIMMGKSQLTTQCMEKCMNKGIPVAFFSKGGKYFGRLMSSGHVKPELQRKQSALYDTDFAFELSRKIIKAKIQNQTVVLRRYAKSRDLDLLGLIVSMKSDIKHIDNVKNIPELMGYEGNSAKIYFKGLSQCVDDEFEFEGRSKRPPKDPFNSLISLGYSILMNNIYEVVEEKGLNPYFGFMHRDGENHPTLVSDLMEEWRAVLIDSTAMSLINGKEILRSNFYTDYENPGVFIDKDGLNIFISKLEMKLKTSVKYLKYVDYAVSFRRAIALQVMSLVKAIESQNPDEYEPIVIR</sequence>
<evidence type="ECO:0000256" key="9">
    <source>
        <dbReference type="ARBA" id="ARBA00038592"/>
    </source>
</evidence>
<keyword evidence="6 10" id="KW-0051">Antiviral defense</keyword>
<dbReference type="Gene3D" id="1.20.120.920">
    <property type="entry name" value="CRISPR-associated endonuclease Cas1, C-terminal domain"/>
    <property type="match status" value="1"/>
</dbReference>
<comment type="cofactor">
    <cofactor evidence="10">
        <name>Mg(2+)</name>
        <dbReference type="ChEBI" id="CHEBI:18420"/>
    </cofactor>
    <cofactor evidence="10">
        <name>Mn(2+)</name>
        <dbReference type="ChEBI" id="CHEBI:29035"/>
    </cofactor>
</comment>
<feature type="binding site" evidence="10">
    <location>
        <position position="221"/>
    </location>
    <ligand>
        <name>Mn(2+)</name>
        <dbReference type="ChEBI" id="CHEBI:29035"/>
    </ligand>
</feature>
<evidence type="ECO:0000256" key="7">
    <source>
        <dbReference type="ARBA" id="ARBA00023125"/>
    </source>
</evidence>
<keyword evidence="2 10" id="KW-0479">Metal-binding</keyword>
<dbReference type="EC" id="3.1.-.-" evidence="10"/>
<name>A0A1H9S2D4_9FIRM</name>
<dbReference type="Gene3D" id="3.100.10.20">
    <property type="entry name" value="CRISPR-associated endonuclease Cas1, N-terminal domain"/>
    <property type="match status" value="1"/>
</dbReference>
<evidence type="ECO:0000256" key="6">
    <source>
        <dbReference type="ARBA" id="ARBA00023118"/>
    </source>
</evidence>
<evidence type="ECO:0000256" key="8">
    <source>
        <dbReference type="ARBA" id="ARBA00023211"/>
    </source>
</evidence>
<dbReference type="InterPro" id="IPR002729">
    <property type="entry name" value="CRISPR-assoc_Cas1"/>
</dbReference>
<proteinExistence type="inferred from homology"/>
<dbReference type="InterPro" id="IPR050646">
    <property type="entry name" value="Cas1"/>
</dbReference>
<dbReference type="Pfam" id="PF01867">
    <property type="entry name" value="Cas_Cas1"/>
    <property type="match status" value="1"/>
</dbReference>
<feature type="binding site" evidence="10">
    <location>
        <position position="236"/>
    </location>
    <ligand>
        <name>Mn(2+)</name>
        <dbReference type="ChEBI" id="CHEBI:29035"/>
    </ligand>
</feature>
<keyword evidence="5 10" id="KW-0460">Magnesium</keyword>
<keyword evidence="7 10" id="KW-0238">DNA-binding</keyword>
<keyword evidence="8 10" id="KW-0464">Manganese</keyword>
<dbReference type="Proteomes" id="UP000182471">
    <property type="component" value="Unassembled WGS sequence"/>
</dbReference>
<dbReference type="GO" id="GO:0016787">
    <property type="term" value="F:hydrolase activity"/>
    <property type="evidence" value="ECO:0007669"/>
    <property type="project" value="UniProtKB-KW"/>
</dbReference>
<reference evidence="12" key="1">
    <citation type="submission" date="2016-10" db="EMBL/GenBank/DDBJ databases">
        <authorList>
            <person name="Varghese N."/>
            <person name="Submissions S."/>
        </authorList>
    </citation>
    <scope>NUCLEOTIDE SEQUENCE [LARGE SCALE GENOMIC DNA]</scope>
    <source>
        <strain evidence="12">S1b</strain>
    </source>
</reference>
<evidence type="ECO:0000313" key="12">
    <source>
        <dbReference type="Proteomes" id="UP000182471"/>
    </source>
</evidence>
<dbReference type="GO" id="GO:0004519">
    <property type="term" value="F:endonuclease activity"/>
    <property type="evidence" value="ECO:0007669"/>
    <property type="project" value="UniProtKB-UniRule"/>
</dbReference>
<evidence type="ECO:0000256" key="3">
    <source>
        <dbReference type="ARBA" id="ARBA00022759"/>
    </source>
</evidence>
<dbReference type="HAMAP" id="MF_01470">
    <property type="entry name" value="Cas1"/>
    <property type="match status" value="1"/>
</dbReference>
<evidence type="ECO:0000313" key="11">
    <source>
        <dbReference type="EMBL" id="SER78299.1"/>
    </source>
</evidence>
<dbReference type="EMBL" id="FOGW01000010">
    <property type="protein sequence ID" value="SER78299.1"/>
    <property type="molecule type" value="Genomic_DNA"/>
</dbReference>
<keyword evidence="3 10" id="KW-0255">Endonuclease</keyword>
<dbReference type="InterPro" id="IPR042211">
    <property type="entry name" value="CRISPR-assoc_Cas1_N"/>
</dbReference>
<comment type="function">
    <text evidence="10">CRISPR (clustered regularly interspaced short palindromic repeat), is an adaptive immune system that provides protection against mobile genetic elements (viruses, transposable elements and conjugative plasmids). CRISPR clusters contain spacers, sequences complementary to antecedent mobile elements, and target invading nucleic acids. CRISPR clusters are transcribed and processed into CRISPR RNA (crRNA). Acts as a dsDNA endonuclease. Involved in the integration of spacer DNA into the CRISPR cassette.</text>
</comment>
<dbReference type="AlphaFoldDB" id="A0A1H9S2D4"/>
<dbReference type="CDD" id="cd09634">
    <property type="entry name" value="Cas1_I-II-III"/>
    <property type="match status" value="1"/>
</dbReference>
<keyword evidence="4 10" id="KW-0378">Hydrolase</keyword>
<keyword evidence="12" id="KW-1185">Reference proteome</keyword>
<dbReference type="PANTHER" id="PTHR34353:SF2">
    <property type="entry name" value="CRISPR-ASSOCIATED ENDONUCLEASE CAS1 1"/>
    <property type="match status" value="1"/>
</dbReference>
<dbReference type="NCBIfam" id="TIGR00287">
    <property type="entry name" value="cas1"/>
    <property type="match status" value="1"/>
</dbReference>
<dbReference type="PANTHER" id="PTHR34353">
    <property type="entry name" value="CRISPR-ASSOCIATED ENDONUCLEASE CAS1 1"/>
    <property type="match status" value="1"/>
</dbReference>
<evidence type="ECO:0000256" key="10">
    <source>
        <dbReference type="HAMAP-Rule" id="MF_01470"/>
    </source>
</evidence>
<comment type="similarity">
    <text evidence="10">Belongs to the CRISPR-associated endonuclease Cas1 family.</text>
</comment>
<keyword evidence="1 10" id="KW-0540">Nuclease</keyword>
<evidence type="ECO:0000256" key="1">
    <source>
        <dbReference type="ARBA" id="ARBA00022722"/>
    </source>
</evidence>
<comment type="subunit">
    <text evidence="9 10">Homodimer, forms a heterotetramer with a Cas2 homodimer.</text>
</comment>
<dbReference type="InterPro" id="IPR042206">
    <property type="entry name" value="CRISPR-assoc_Cas1_C"/>
</dbReference>
<accession>A0A1H9S2D4</accession>
<dbReference type="GO" id="GO:0003677">
    <property type="term" value="F:DNA binding"/>
    <property type="evidence" value="ECO:0007669"/>
    <property type="project" value="UniProtKB-KW"/>
</dbReference>
<evidence type="ECO:0000256" key="4">
    <source>
        <dbReference type="ARBA" id="ARBA00022801"/>
    </source>
</evidence>
<feature type="binding site" evidence="10">
    <location>
        <position position="156"/>
    </location>
    <ligand>
        <name>Mn(2+)</name>
        <dbReference type="ChEBI" id="CHEBI:29035"/>
    </ligand>
</feature>
<gene>
    <name evidence="10" type="primary">cas1</name>
    <name evidence="11" type="ORF">SAMN02910429_01069</name>
</gene>